<dbReference type="GO" id="GO:0006099">
    <property type="term" value="P:tricarboxylic acid cycle"/>
    <property type="evidence" value="ECO:0007669"/>
    <property type="project" value="UniProtKB-UniPathway"/>
</dbReference>
<dbReference type="PIRSF" id="PIRSF001369">
    <property type="entry name" value="Citrate_synth"/>
    <property type="match status" value="1"/>
</dbReference>
<dbReference type="InterPro" id="IPR036969">
    <property type="entry name" value="Citrate_synthase_sf"/>
</dbReference>
<feature type="active site" evidence="7">
    <location>
        <position position="261"/>
    </location>
</feature>
<name>A0A1W1WMV7_SULTA</name>
<dbReference type="InterPro" id="IPR016142">
    <property type="entry name" value="Citrate_synth-like_lrg_a-sub"/>
</dbReference>
<dbReference type="FunFam" id="1.10.230.10:FF:000003">
    <property type="entry name" value="Citrate synthase"/>
    <property type="match status" value="1"/>
</dbReference>
<evidence type="ECO:0000313" key="9">
    <source>
        <dbReference type="EMBL" id="SMC07555.1"/>
    </source>
</evidence>
<dbReference type="SUPFAM" id="SSF48256">
    <property type="entry name" value="Citrate synthase"/>
    <property type="match status" value="1"/>
</dbReference>
<protein>
    <recommendedName>
        <fullName evidence="6">Citrate synthase</fullName>
    </recommendedName>
</protein>
<organism evidence="9 10">
    <name type="scientific">Sulfobacillus thermosulfidooxidans (strain DSM 9293 / VKM B-1269 / AT-1)</name>
    <dbReference type="NCBI Taxonomy" id="929705"/>
    <lineage>
        <taxon>Bacteria</taxon>
        <taxon>Bacillati</taxon>
        <taxon>Bacillota</taxon>
        <taxon>Clostridia</taxon>
        <taxon>Eubacteriales</taxon>
        <taxon>Clostridiales Family XVII. Incertae Sedis</taxon>
        <taxon>Sulfobacillus</taxon>
    </lineage>
</organism>
<dbReference type="GO" id="GO:0005975">
    <property type="term" value="P:carbohydrate metabolic process"/>
    <property type="evidence" value="ECO:0007669"/>
    <property type="project" value="TreeGrafter"/>
</dbReference>
<keyword evidence="3" id="KW-0816">Tricarboxylic acid cycle</keyword>
<comment type="pathway">
    <text evidence="1">Carbohydrate metabolism; tricarboxylic acid cycle; isocitrate from oxaloacetate: step 1/2.</text>
</comment>
<comment type="catalytic activity">
    <reaction evidence="5">
        <text>oxaloacetate + acetyl-CoA + H2O = citrate + CoA + H(+)</text>
        <dbReference type="Rhea" id="RHEA:16845"/>
        <dbReference type="ChEBI" id="CHEBI:15377"/>
        <dbReference type="ChEBI" id="CHEBI:15378"/>
        <dbReference type="ChEBI" id="CHEBI:16452"/>
        <dbReference type="ChEBI" id="CHEBI:16947"/>
        <dbReference type="ChEBI" id="CHEBI:57287"/>
        <dbReference type="ChEBI" id="CHEBI:57288"/>
        <dbReference type="EC" id="2.3.3.16"/>
    </reaction>
</comment>
<dbReference type="EMBL" id="FWWY01000001">
    <property type="protein sequence ID" value="SMC07555.1"/>
    <property type="molecule type" value="Genomic_DNA"/>
</dbReference>
<keyword evidence="10" id="KW-1185">Reference proteome</keyword>
<dbReference type="Pfam" id="PF00285">
    <property type="entry name" value="Citrate_synt"/>
    <property type="match status" value="1"/>
</dbReference>
<dbReference type="InterPro" id="IPR002020">
    <property type="entry name" value="Citrate_synthase"/>
</dbReference>
<evidence type="ECO:0000256" key="7">
    <source>
        <dbReference type="PIRSR" id="PIRSR001369-1"/>
    </source>
</evidence>
<dbReference type="InterPro" id="IPR024176">
    <property type="entry name" value="Citrate_synthase_bac-typ"/>
</dbReference>
<evidence type="ECO:0000256" key="5">
    <source>
        <dbReference type="ARBA" id="ARBA00049288"/>
    </source>
</evidence>
<reference evidence="10" key="1">
    <citation type="submission" date="2017-04" db="EMBL/GenBank/DDBJ databases">
        <authorList>
            <person name="Varghese N."/>
            <person name="Submissions S."/>
        </authorList>
    </citation>
    <scope>NUCLEOTIDE SEQUENCE [LARGE SCALE GENOMIC DNA]</scope>
    <source>
        <strain evidence="10">DSM 9293</strain>
    </source>
</reference>
<dbReference type="Gene3D" id="1.10.230.10">
    <property type="entry name" value="Cytochrome P450-Terp, domain 2"/>
    <property type="match status" value="1"/>
</dbReference>
<dbReference type="InterPro" id="IPR011278">
    <property type="entry name" value="2-MeCitrate/Citrate_synth_II"/>
</dbReference>
<dbReference type="GO" id="GO:0005829">
    <property type="term" value="C:cytosol"/>
    <property type="evidence" value="ECO:0007669"/>
    <property type="project" value="TreeGrafter"/>
</dbReference>
<dbReference type="OrthoDB" id="9800864at2"/>
<proteinExistence type="inferred from homology"/>
<evidence type="ECO:0000256" key="3">
    <source>
        <dbReference type="ARBA" id="ARBA00022532"/>
    </source>
</evidence>
<dbReference type="UniPathway" id="UPA00223"/>
<feature type="active site" evidence="7">
    <location>
        <position position="312"/>
    </location>
</feature>
<dbReference type="NCBIfam" id="TIGR01800">
    <property type="entry name" value="cit_synth_II"/>
    <property type="match status" value="1"/>
</dbReference>
<dbReference type="PANTHER" id="PTHR11739:SF4">
    <property type="entry name" value="CITRATE SYNTHASE, PEROXISOMAL"/>
    <property type="match status" value="1"/>
</dbReference>
<keyword evidence="4 6" id="KW-0808">Transferase</keyword>
<evidence type="ECO:0000256" key="1">
    <source>
        <dbReference type="ARBA" id="ARBA00004751"/>
    </source>
</evidence>
<dbReference type="AlphaFoldDB" id="A0A1W1WMV7"/>
<dbReference type="Gene3D" id="1.10.580.10">
    <property type="entry name" value="Citrate Synthase, domain 1"/>
    <property type="match status" value="1"/>
</dbReference>
<dbReference type="RefSeq" id="WP_028962312.1">
    <property type="nucleotide sequence ID" value="NZ_FWWY01000001.1"/>
</dbReference>
<dbReference type="InterPro" id="IPR019810">
    <property type="entry name" value="Citrate_synthase_AS"/>
</dbReference>
<evidence type="ECO:0000256" key="2">
    <source>
        <dbReference type="ARBA" id="ARBA00010566"/>
    </source>
</evidence>
<evidence type="ECO:0000256" key="6">
    <source>
        <dbReference type="PIRNR" id="PIRNR001369"/>
    </source>
</evidence>
<dbReference type="Proteomes" id="UP000192660">
    <property type="component" value="Unassembled WGS sequence"/>
</dbReference>
<evidence type="ECO:0000256" key="8">
    <source>
        <dbReference type="RuleBase" id="RU003406"/>
    </source>
</evidence>
<sequence>MSEVQFKEGLEDVVAGTSEICFIDGKEGRLVYRGYDVRDLAEQTTFEEVVYLLWEGNLPTREQLNQFTTTLRSMRPLAKPVYDLLVSVPPSTNPMDALRTAVSLAGIYDPDAGDNSYEANRRKAMRLVAQIPTMVASFERRRQGRVPIAPDSHLSLAENFLYMLHGKRPEQFPAHVFNTALVLHADHELNASTFAARVTAATLSDLYSAVTSAIGALKGPLHGGANEEVMVMLQEIGEVDHVDTWIDNALAQHKKIMGFGHRVYKTEDPRATILRQFSRQLGEQTGTIKNYQMLEAIRQTIQSKKPLYPNVDFYSGSVYAALGIPTELYTPVFAVSRIAGWTAHILEQYRHNRIIRPRAEYTGPSHRNFIPLDDRE</sequence>
<dbReference type="InterPro" id="IPR016143">
    <property type="entry name" value="Citrate_synth-like_sm_a-sub"/>
</dbReference>
<dbReference type="CDD" id="cd06110">
    <property type="entry name" value="BSuCS-II_like"/>
    <property type="match status" value="1"/>
</dbReference>
<gene>
    <name evidence="9" type="ORF">SAMN00768000_3441</name>
</gene>
<comment type="similarity">
    <text evidence="2 6 8">Belongs to the citrate synthase family.</text>
</comment>
<dbReference type="PROSITE" id="PS00480">
    <property type="entry name" value="CITRATE_SYNTHASE"/>
    <property type="match status" value="1"/>
</dbReference>
<dbReference type="PANTHER" id="PTHR11739">
    <property type="entry name" value="CITRATE SYNTHASE"/>
    <property type="match status" value="1"/>
</dbReference>
<dbReference type="GO" id="GO:0036440">
    <property type="term" value="F:citrate synthase activity"/>
    <property type="evidence" value="ECO:0007669"/>
    <property type="project" value="UniProtKB-EC"/>
</dbReference>
<evidence type="ECO:0000313" key="10">
    <source>
        <dbReference type="Proteomes" id="UP000192660"/>
    </source>
</evidence>
<dbReference type="PRINTS" id="PR00143">
    <property type="entry name" value="CITRTSNTHASE"/>
</dbReference>
<dbReference type="STRING" id="28034.BFX07_07510"/>
<accession>A0A1W1WMV7</accession>
<evidence type="ECO:0000256" key="4">
    <source>
        <dbReference type="ARBA" id="ARBA00022679"/>
    </source>
</evidence>